<dbReference type="PANTHER" id="PTHR12126">
    <property type="entry name" value="NADH-UBIQUINONE OXIDOREDUCTASE 39 KDA SUBUNIT-RELATED"/>
    <property type="match status" value="1"/>
</dbReference>
<dbReference type="EMBL" id="PXYT01000009">
    <property type="protein sequence ID" value="PSR30570.1"/>
    <property type="molecule type" value="Genomic_DNA"/>
</dbReference>
<evidence type="ECO:0000259" key="1">
    <source>
        <dbReference type="Pfam" id="PF13460"/>
    </source>
</evidence>
<dbReference type="Proteomes" id="UP000242699">
    <property type="component" value="Unassembled WGS sequence"/>
</dbReference>
<name>A0A2T2X7U0_9FIRM</name>
<proteinExistence type="predicted"/>
<dbReference type="Pfam" id="PF13460">
    <property type="entry name" value="NAD_binding_10"/>
    <property type="match status" value="1"/>
</dbReference>
<protein>
    <submittedName>
        <fullName evidence="2">Complex I NDUFA9 subunit family protein</fullName>
    </submittedName>
</protein>
<organism evidence="2 3">
    <name type="scientific">Sulfobacillus benefaciens</name>
    <dbReference type="NCBI Taxonomy" id="453960"/>
    <lineage>
        <taxon>Bacteria</taxon>
        <taxon>Bacillati</taxon>
        <taxon>Bacillota</taxon>
        <taxon>Clostridia</taxon>
        <taxon>Eubacteriales</taxon>
        <taxon>Clostridiales Family XVII. Incertae Sedis</taxon>
        <taxon>Sulfobacillus</taxon>
    </lineage>
</organism>
<evidence type="ECO:0000313" key="2">
    <source>
        <dbReference type="EMBL" id="PSR30570.1"/>
    </source>
</evidence>
<dbReference type="InterPro" id="IPR036291">
    <property type="entry name" value="NAD(P)-bd_dom_sf"/>
</dbReference>
<reference evidence="2 3" key="1">
    <citation type="journal article" date="2014" name="BMC Genomics">
        <title>Comparison of environmental and isolate Sulfobacillus genomes reveals diverse carbon, sulfur, nitrogen, and hydrogen metabolisms.</title>
        <authorList>
            <person name="Justice N.B."/>
            <person name="Norman A."/>
            <person name="Brown C.T."/>
            <person name="Singh A."/>
            <person name="Thomas B.C."/>
            <person name="Banfield J.F."/>
        </authorList>
    </citation>
    <scope>NUCLEOTIDE SEQUENCE [LARGE SCALE GENOMIC DNA]</scope>
    <source>
        <strain evidence="2">AMDSBA1</strain>
    </source>
</reference>
<feature type="domain" description="NAD(P)-binding" evidence="1">
    <location>
        <begin position="7"/>
        <end position="193"/>
    </location>
</feature>
<sequence>MRVLLTGGTGYVGQAVQRALIHHGHDVTVLARHSHGLLPGVQFEKGDIRHVDLGALLADINVVVHLVGIIEEHPATGVTFDVMHYQVTKRLVDAMTQHGLGRLIHMSALGTRASARSHYHQSKWKAEEFVRHSNIESVILRPSLLFGGGAPFFMMVRNQCRLPVVPVPADGETLLQPVARADVAELIARLVTTEQYWGQTWEVGGTKRFTMNELYRHVAATQGRRHVPLLHVPLGILFPMARLGENLPGFPITVDQLMMLNEPNITDDTRWHQVVEEVTPLDRDF</sequence>
<dbReference type="InterPro" id="IPR016040">
    <property type="entry name" value="NAD(P)-bd_dom"/>
</dbReference>
<dbReference type="AlphaFoldDB" id="A0A2T2X7U0"/>
<evidence type="ECO:0000313" key="3">
    <source>
        <dbReference type="Proteomes" id="UP000242699"/>
    </source>
</evidence>
<dbReference type="Gene3D" id="3.40.50.720">
    <property type="entry name" value="NAD(P)-binding Rossmann-like Domain"/>
    <property type="match status" value="1"/>
</dbReference>
<dbReference type="PANTHER" id="PTHR12126:SF11">
    <property type="entry name" value="NADH DEHYDROGENASE [UBIQUINONE] 1 ALPHA SUBCOMPLEX SUBUNIT 9, MITOCHONDRIAL"/>
    <property type="match status" value="1"/>
</dbReference>
<dbReference type="GO" id="GO:0044877">
    <property type="term" value="F:protein-containing complex binding"/>
    <property type="evidence" value="ECO:0007669"/>
    <property type="project" value="TreeGrafter"/>
</dbReference>
<accession>A0A2T2X7U0</accession>
<comment type="caution">
    <text evidence="2">The sequence shown here is derived from an EMBL/GenBank/DDBJ whole genome shotgun (WGS) entry which is preliminary data.</text>
</comment>
<dbReference type="InterPro" id="IPR051207">
    <property type="entry name" value="ComplexI_NDUFA9_subunit"/>
</dbReference>
<dbReference type="SUPFAM" id="SSF51735">
    <property type="entry name" value="NAD(P)-binding Rossmann-fold domains"/>
    <property type="match status" value="1"/>
</dbReference>
<gene>
    <name evidence="2" type="ORF">C7B43_05690</name>
</gene>